<evidence type="ECO:0008006" key="9">
    <source>
        <dbReference type="Google" id="ProtNLM"/>
    </source>
</evidence>
<evidence type="ECO:0000256" key="6">
    <source>
        <dbReference type="SAM" id="MobiDB-lite"/>
    </source>
</evidence>
<reference evidence="8" key="3">
    <citation type="submission" date="2025-08" db="UniProtKB">
        <authorList>
            <consortium name="RefSeq"/>
        </authorList>
    </citation>
    <scope>IDENTIFICATION</scope>
    <source>
        <strain evidence="8">CBS 342.82</strain>
    </source>
</reference>
<evidence type="ECO:0000256" key="1">
    <source>
        <dbReference type="ARBA" id="ARBA00004123"/>
    </source>
</evidence>
<evidence type="ECO:0000313" key="7">
    <source>
        <dbReference type="Proteomes" id="UP000504637"/>
    </source>
</evidence>
<dbReference type="OrthoDB" id="77607at2759"/>
<dbReference type="GO" id="GO:0008270">
    <property type="term" value="F:zinc ion binding"/>
    <property type="evidence" value="ECO:0007669"/>
    <property type="project" value="UniProtKB-KW"/>
</dbReference>
<reference evidence="8" key="1">
    <citation type="submission" date="2020-01" db="EMBL/GenBank/DDBJ databases">
        <authorList>
            <consortium name="DOE Joint Genome Institute"/>
            <person name="Haridas S."/>
            <person name="Albert R."/>
            <person name="Binder M."/>
            <person name="Bloem J."/>
            <person name="Labutti K."/>
            <person name="Salamov A."/>
            <person name="Andreopoulos B."/>
            <person name="Baker S.E."/>
            <person name="Barry K."/>
            <person name="Bills G."/>
            <person name="Bluhm B.H."/>
            <person name="Cannon C."/>
            <person name="Castanera R."/>
            <person name="Culley D.E."/>
            <person name="Daum C."/>
            <person name="Ezra D."/>
            <person name="Gonzalez J.B."/>
            <person name="Henrissat B."/>
            <person name="Kuo A."/>
            <person name="Liang C."/>
            <person name="Lipzen A."/>
            <person name="Lutzoni F."/>
            <person name="Magnuson J."/>
            <person name="Mondo S."/>
            <person name="Nolan M."/>
            <person name="Ohm R."/>
            <person name="Pangilinan J."/>
            <person name="Park H.-J."/>
            <person name="Ramirez L."/>
            <person name="Alfaro M."/>
            <person name="Sun H."/>
            <person name="Tritt A."/>
            <person name="Yoshinaga Y."/>
            <person name="Zwiers L.-H."/>
            <person name="Turgeon B.G."/>
            <person name="Goodwin S.B."/>
            <person name="Spatafora J.W."/>
            <person name="Crous P.W."/>
            <person name="Grigoriev I.V."/>
        </authorList>
    </citation>
    <scope>NUCLEOTIDE SEQUENCE</scope>
    <source>
        <strain evidence="8">CBS 342.82</strain>
    </source>
</reference>
<keyword evidence="5" id="KW-0539">Nucleus</keyword>
<dbReference type="Proteomes" id="UP000504637">
    <property type="component" value="Unplaced"/>
</dbReference>
<protein>
    <recommendedName>
        <fullName evidence="9">Coiled-coil domain-containing protein 16</fullName>
    </recommendedName>
</protein>
<dbReference type="RefSeq" id="XP_033460659.1">
    <property type="nucleotide sequence ID" value="XM_033603091.1"/>
</dbReference>
<dbReference type="GO" id="GO:0033260">
    <property type="term" value="P:nuclear DNA replication"/>
    <property type="evidence" value="ECO:0007669"/>
    <property type="project" value="TreeGrafter"/>
</dbReference>
<dbReference type="GO" id="GO:0003676">
    <property type="term" value="F:nucleic acid binding"/>
    <property type="evidence" value="ECO:0007669"/>
    <property type="project" value="InterPro"/>
</dbReference>
<accession>A0A6J3M6V2</accession>
<evidence type="ECO:0000256" key="3">
    <source>
        <dbReference type="ARBA" id="ARBA00022771"/>
    </source>
</evidence>
<feature type="compositionally biased region" description="Polar residues" evidence="6">
    <location>
        <begin position="51"/>
        <end position="62"/>
    </location>
</feature>
<dbReference type="AlphaFoldDB" id="A0A6J3M6V2"/>
<keyword evidence="2" id="KW-0479">Metal-binding</keyword>
<evidence type="ECO:0000256" key="4">
    <source>
        <dbReference type="ARBA" id="ARBA00022833"/>
    </source>
</evidence>
<dbReference type="GO" id="GO:0005681">
    <property type="term" value="C:spliceosomal complex"/>
    <property type="evidence" value="ECO:0007669"/>
    <property type="project" value="InterPro"/>
</dbReference>
<feature type="region of interest" description="Disordered" evidence="6">
    <location>
        <begin position="240"/>
        <end position="295"/>
    </location>
</feature>
<keyword evidence="3" id="KW-0863">Zinc-finger</keyword>
<keyword evidence="4" id="KW-0862">Zinc</keyword>
<comment type="subcellular location">
    <subcellularLocation>
        <location evidence="1">Nucleus</location>
    </subcellularLocation>
</comment>
<evidence type="ECO:0000256" key="5">
    <source>
        <dbReference type="ARBA" id="ARBA00023242"/>
    </source>
</evidence>
<name>A0A6J3M6V2_9PEZI</name>
<dbReference type="GO" id="GO:0033314">
    <property type="term" value="P:mitotic DNA replication checkpoint signaling"/>
    <property type="evidence" value="ECO:0007669"/>
    <property type="project" value="TreeGrafter"/>
</dbReference>
<keyword evidence="7" id="KW-1185">Reference proteome</keyword>
<dbReference type="PANTHER" id="PTHR13278">
    <property type="entry name" value="ZINC FINGER PROTEIN 830"/>
    <property type="match status" value="1"/>
</dbReference>
<dbReference type="InterPro" id="IPR040050">
    <property type="entry name" value="ZNF830-like"/>
</dbReference>
<gene>
    <name evidence="8" type="ORF">K489DRAFT_369952</name>
</gene>
<reference evidence="8" key="2">
    <citation type="submission" date="2020-04" db="EMBL/GenBank/DDBJ databases">
        <authorList>
            <consortium name="NCBI Genome Project"/>
        </authorList>
    </citation>
    <scope>NUCLEOTIDE SEQUENCE</scope>
    <source>
        <strain evidence="8">CBS 342.82</strain>
    </source>
</reference>
<feature type="compositionally biased region" description="Basic and acidic residues" evidence="6">
    <location>
        <begin position="240"/>
        <end position="256"/>
    </location>
</feature>
<evidence type="ECO:0000256" key="2">
    <source>
        <dbReference type="ARBA" id="ARBA00022723"/>
    </source>
</evidence>
<feature type="compositionally biased region" description="Low complexity" evidence="6">
    <location>
        <begin position="258"/>
        <end position="270"/>
    </location>
</feature>
<feature type="region of interest" description="Disordered" evidence="6">
    <location>
        <begin position="1"/>
        <end position="21"/>
    </location>
</feature>
<proteinExistence type="predicted"/>
<dbReference type="PANTHER" id="PTHR13278:SF0">
    <property type="entry name" value="ZINC FINGER PROTEIN 830"/>
    <property type="match status" value="1"/>
</dbReference>
<dbReference type="GO" id="GO:0044773">
    <property type="term" value="P:mitotic DNA damage checkpoint signaling"/>
    <property type="evidence" value="ECO:0007669"/>
    <property type="project" value="TreeGrafter"/>
</dbReference>
<sequence length="295" mass="32679">MADVRAMLRASRDARKRITHPHASYTSSGKLVCNLCETVIKHESAWQSHLHTTQHNLRQTRAQDAASARPTDTGKRKRSASGSASPPAESRKKIRPAAISDFKDAAVYEGNEDTTRTVQAQSVTIDNAAEELSELNQNVPANDKLDVVTLDDFERELAELEASVPARPESYGDATILSAPLTAAELAAQAREEQSAQRGRRDLEIVDEREDAAKILEDELEEMEGLEMRAQRLRARREALRTVDTDSNGGHKKDIDADTTAAIIAQSQQADHGEDEDDNRSDDEDDDAYWNFDGR</sequence>
<organism evidence="8">
    <name type="scientific">Dissoconium aciculare CBS 342.82</name>
    <dbReference type="NCBI Taxonomy" id="1314786"/>
    <lineage>
        <taxon>Eukaryota</taxon>
        <taxon>Fungi</taxon>
        <taxon>Dikarya</taxon>
        <taxon>Ascomycota</taxon>
        <taxon>Pezizomycotina</taxon>
        <taxon>Dothideomycetes</taxon>
        <taxon>Dothideomycetidae</taxon>
        <taxon>Mycosphaerellales</taxon>
        <taxon>Dissoconiaceae</taxon>
        <taxon>Dissoconium</taxon>
    </lineage>
</organism>
<feature type="compositionally biased region" description="Acidic residues" evidence="6">
    <location>
        <begin position="273"/>
        <end position="288"/>
    </location>
</feature>
<feature type="region of interest" description="Disordered" evidence="6">
    <location>
        <begin position="51"/>
        <end position="96"/>
    </location>
</feature>
<evidence type="ECO:0000313" key="8">
    <source>
        <dbReference type="RefSeq" id="XP_033460659.1"/>
    </source>
</evidence>
<dbReference type="GeneID" id="54360891"/>